<accession>A0A1I3F550</accession>
<gene>
    <name evidence="1" type="ORF">SAMN05216561_104232</name>
</gene>
<dbReference type="AlphaFoldDB" id="A0A1I3F550"/>
<reference evidence="1 2" key="1">
    <citation type="submission" date="2016-10" db="EMBL/GenBank/DDBJ databases">
        <authorList>
            <person name="de Groot N.N."/>
        </authorList>
    </citation>
    <scope>NUCLEOTIDE SEQUENCE [LARGE SCALE GENOMIC DNA]</scope>
    <source>
        <strain evidence="1 2">CGMCC 1.11156</strain>
    </source>
</reference>
<name>A0A1I3F550_9ACTN</name>
<protein>
    <recommendedName>
        <fullName evidence="3">Ig-like domain-containing protein</fullName>
    </recommendedName>
</protein>
<keyword evidence="2" id="KW-1185">Reference proteome</keyword>
<dbReference type="EMBL" id="FOQG01000004">
    <property type="protein sequence ID" value="SFI06338.1"/>
    <property type="molecule type" value="Genomic_DNA"/>
</dbReference>
<dbReference type="STRING" id="1005945.SAMN05216561_104232"/>
<proteinExistence type="predicted"/>
<dbReference type="Proteomes" id="UP000198649">
    <property type="component" value="Unassembled WGS sequence"/>
</dbReference>
<evidence type="ECO:0000313" key="1">
    <source>
        <dbReference type="EMBL" id="SFI06338.1"/>
    </source>
</evidence>
<sequence>MAVMLPTALAAQAAAPRAPVTVTIRAEGTDLSGTVSSAKPLRCAANRTVKLYKLIDGEPHLWANDTTEKQGGKYVWSTGNTGTPGRYYAKVGAKPGCRGDVSPTIRVMPSS</sequence>
<evidence type="ECO:0000313" key="2">
    <source>
        <dbReference type="Proteomes" id="UP000198649"/>
    </source>
</evidence>
<organism evidence="1 2">
    <name type="scientific">Nocardioides psychrotolerans</name>
    <dbReference type="NCBI Taxonomy" id="1005945"/>
    <lineage>
        <taxon>Bacteria</taxon>
        <taxon>Bacillati</taxon>
        <taxon>Actinomycetota</taxon>
        <taxon>Actinomycetes</taxon>
        <taxon>Propionibacteriales</taxon>
        <taxon>Nocardioidaceae</taxon>
        <taxon>Nocardioides</taxon>
    </lineage>
</organism>
<evidence type="ECO:0008006" key="3">
    <source>
        <dbReference type="Google" id="ProtNLM"/>
    </source>
</evidence>